<dbReference type="SUPFAM" id="SSF53613">
    <property type="entry name" value="Ribokinase-like"/>
    <property type="match status" value="1"/>
</dbReference>
<dbReference type="EMBL" id="FJNB01000022">
    <property type="protein sequence ID" value="CZR07595.1"/>
    <property type="molecule type" value="Genomic_DNA"/>
</dbReference>
<dbReference type="EMBL" id="FNYT01000024">
    <property type="protein sequence ID" value="SEJ73758.1"/>
    <property type="molecule type" value="Genomic_DNA"/>
</dbReference>
<evidence type="ECO:0000259" key="6">
    <source>
        <dbReference type="Pfam" id="PF08543"/>
    </source>
</evidence>
<dbReference type="InterPro" id="IPR004625">
    <property type="entry name" value="PyrdxlKinase"/>
</dbReference>
<dbReference type="Pfam" id="PF08543">
    <property type="entry name" value="Phos_pyr_kin"/>
    <property type="match status" value="1"/>
</dbReference>
<dbReference type="Gene3D" id="3.40.1190.20">
    <property type="match status" value="1"/>
</dbReference>
<dbReference type="Proteomes" id="UP000076878">
    <property type="component" value="Unassembled WGS sequence"/>
</dbReference>
<evidence type="ECO:0000256" key="3">
    <source>
        <dbReference type="ARBA" id="ARBA00022741"/>
    </source>
</evidence>
<evidence type="ECO:0000313" key="7">
    <source>
        <dbReference type="EMBL" id="CZR07595.1"/>
    </source>
</evidence>
<keyword evidence="2" id="KW-0808">Transferase</keyword>
<dbReference type="AlphaFoldDB" id="A0A143Z5B5"/>
<organism evidence="7 9">
    <name type="scientific">Trichococcus ilyis</name>
    <dbReference type="NCBI Taxonomy" id="640938"/>
    <lineage>
        <taxon>Bacteria</taxon>
        <taxon>Bacillati</taxon>
        <taxon>Bacillota</taxon>
        <taxon>Bacilli</taxon>
        <taxon>Lactobacillales</taxon>
        <taxon>Carnobacteriaceae</taxon>
        <taxon>Trichococcus</taxon>
    </lineage>
</organism>
<keyword evidence="4 7" id="KW-0418">Kinase</keyword>
<evidence type="ECO:0000313" key="8">
    <source>
        <dbReference type="EMBL" id="SEJ73758.1"/>
    </source>
</evidence>
<dbReference type="PANTHER" id="PTHR10534:SF2">
    <property type="entry name" value="PYRIDOXAL KINASE"/>
    <property type="match status" value="1"/>
</dbReference>
<evidence type="ECO:0000256" key="5">
    <source>
        <dbReference type="ARBA" id="ARBA00022840"/>
    </source>
</evidence>
<dbReference type="NCBIfam" id="NF005491">
    <property type="entry name" value="PRK07105.1"/>
    <property type="match status" value="1"/>
</dbReference>
<feature type="domain" description="Pyridoxamine kinase/Phosphomethylpyrimidine kinase" evidence="6">
    <location>
        <begin position="74"/>
        <end position="262"/>
    </location>
</feature>
<dbReference type="STRING" id="640938.TR210_2462"/>
<evidence type="ECO:0000256" key="1">
    <source>
        <dbReference type="ARBA" id="ARBA00012104"/>
    </source>
</evidence>
<keyword evidence="5" id="KW-0067">ATP-binding</keyword>
<accession>A0A143Z5B5</accession>
<reference evidence="8 10" key="2">
    <citation type="submission" date="2016-10" db="EMBL/GenBank/DDBJ databases">
        <authorList>
            <person name="Varghese N."/>
            <person name="Submissions S."/>
        </authorList>
    </citation>
    <scope>NUCLEOTIDE SEQUENCE [LARGE SCALE GENOMIC DNA]</scope>
    <source>
        <strain evidence="8 10">DSM 22150</strain>
    </source>
</reference>
<reference evidence="7 9" key="1">
    <citation type="submission" date="2016-02" db="EMBL/GenBank/DDBJ databases">
        <authorList>
            <person name="Wen L."/>
            <person name="He K."/>
            <person name="Yang H."/>
        </authorList>
    </citation>
    <scope>NUCLEOTIDE SEQUENCE [LARGE SCALE GENOMIC DNA]</scope>
    <source>
        <strain evidence="7">Trichococcus_R210</strain>
    </source>
</reference>
<dbReference type="GO" id="GO:0008478">
    <property type="term" value="F:pyridoxal kinase activity"/>
    <property type="evidence" value="ECO:0007669"/>
    <property type="project" value="UniProtKB-EC"/>
</dbReference>
<keyword evidence="3" id="KW-0547">Nucleotide-binding</keyword>
<evidence type="ECO:0000313" key="9">
    <source>
        <dbReference type="Proteomes" id="UP000076878"/>
    </source>
</evidence>
<evidence type="ECO:0000313" key="10">
    <source>
        <dbReference type="Proteomes" id="UP000199280"/>
    </source>
</evidence>
<name>A0A143Z5B5_9LACT</name>
<dbReference type="OrthoDB" id="9800808at2"/>
<dbReference type="GO" id="GO:0009443">
    <property type="term" value="P:pyridoxal 5'-phosphate salvage"/>
    <property type="evidence" value="ECO:0007669"/>
    <property type="project" value="InterPro"/>
</dbReference>
<gene>
    <name evidence="8" type="ORF">SAMN05216375_12411</name>
    <name evidence="7" type="ORF">TR210_2462</name>
</gene>
<dbReference type="Proteomes" id="UP000199280">
    <property type="component" value="Unassembled WGS sequence"/>
</dbReference>
<evidence type="ECO:0000256" key="2">
    <source>
        <dbReference type="ARBA" id="ARBA00022679"/>
    </source>
</evidence>
<sequence length="287" mass="31645">MSQPRVLIIQDISASCRISMNVAVPVVSCLDNWVSILPTALLSTHTGKEFEGYTFLDLTEEMGGILQHWQSLGIKFDGILIGYLGSHQQIDIVRGIIRTFAAEDAHIVLDPAMGDQGVLYPGFTLEYVDEMATLCNEATVITPNVTEACFLTKRPMLKKPYKEAEVAELLAALRILNPQSIVLTGVALEQETIGAVCVSRDEPEAHHAFAKHFPGHYDGAGDLFTSVIAGLLFQELPLTAATETAVHYNSMVIERTLKSGRELHYGVQFETDLPYLIGQLRRYKPAE</sequence>
<dbReference type="InterPro" id="IPR013749">
    <property type="entry name" value="PM/HMP-P_kinase-1"/>
</dbReference>
<dbReference type="InterPro" id="IPR029056">
    <property type="entry name" value="Ribokinase-like"/>
</dbReference>
<dbReference type="PANTHER" id="PTHR10534">
    <property type="entry name" value="PYRIDOXAL KINASE"/>
    <property type="match status" value="1"/>
</dbReference>
<evidence type="ECO:0000256" key="4">
    <source>
        <dbReference type="ARBA" id="ARBA00022777"/>
    </source>
</evidence>
<protein>
    <recommendedName>
        <fullName evidence="1">pyridoxal kinase</fullName>
        <ecNumber evidence="1">2.7.1.35</ecNumber>
    </recommendedName>
</protein>
<dbReference type="GO" id="GO:0005829">
    <property type="term" value="C:cytosol"/>
    <property type="evidence" value="ECO:0007669"/>
    <property type="project" value="TreeGrafter"/>
</dbReference>
<dbReference type="EC" id="2.7.1.35" evidence="1"/>
<proteinExistence type="predicted"/>
<keyword evidence="10" id="KW-1185">Reference proteome</keyword>
<dbReference type="GO" id="GO:0005524">
    <property type="term" value="F:ATP binding"/>
    <property type="evidence" value="ECO:0007669"/>
    <property type="project" value="UniProtKB-KW"/>
</dbReference>
<dbReference type="RefSeq" id="WP_084253994.1">
    <property type="nucleotide sequence ID" value="NZ_FJNB01000022.1"/>
</dbReference>